<keyword evidence="1 4" id="KW-0479">Metal-binding</keyword>
<dbReference type="InterPro" id="IPR011032">
    <property type="entry name" value="GroES-like_sf"/>
</dbReference>
<evidence type="ECO:0000313" key="6">
    <source>
        <dbReference type="EMBL" id="WNR42853.1"/>
    </source>
</evidence>
<dbReference type="Gene3D" id="3.90.180.10">
    <property type="entry name" value="Medium-chain alcohol dehydrogenases, catalytic domain"/>
    <property type="match status" value="2"/>
</dbReference>
<dbReference type="GO" id="GO:0008270">
    <property type="term" value="F:zinc ion binding"/>
    <property type="evidence" value="ECO:0007669"/>
    <property type="project" value="InterPro"/>
</dbReference>
<dbReference type="InterPro" id="IPR013154">
    <property type="entry name" value="ADH-like_N"/>
</dbReference>
<gene>
    <name evidence="6" type="ORF">MJB10_17225</name>
</gene>
<dbReference type="InterPro" id="IPR002328">
    <property type="entry name" value="ADH_Zn_CS"/>
</dbReference>
<dbReference type="Gene3D" id="3.40.50.720">
    <property type="entry name" value="NAD(P)-binding Rossmann-like Domain"/>
    <property type="match status" value="1"/>
</dbReference>
<evidence type="ECO:0000256" key="3">
    <source>
        <dbReference type="ARBA" id="ARBA00023002"/>
    </source>
</evidence>
<dbReference type="InterPro" id="IPR020843">
    <property type="entry name" value="ER"/>
</dbReference>
<dbReference type="Pfam" id="PF00107">
    <property type="entry name" value="ADH_zinc_N"/>
    <property type="match status" value="1"/>
</dbReference>
<dbReference type="Pfam" id="PF08240">
    <property type="entry name" value="ADH_N"/>
    <property type="match status" value="1"/>
</dbReference>
<dbReference type="SMART" id="SM00829">
    <property type="entry name" value="PKS_ER"/>
    <property type="match status" value="1"/>
</dbReference>
<comment type="similarity">
    <text evidence="4">Belongs to the zinc-containing alcohol dehydrogenase family.</text>
</comment>
<organism evidence="6 7">
    <name type="scientific">Paenibacillus roseopurpureus</name>
    <dbReference type="NCBI Taxonomy" id="2918901"/>
    <lineage>
        <taxon>Bacteria</taxon>
        <taxon>Bacillati</taxon>
        <taxon>Bacillota</taxon>
        <taxon>Bacilli</taxon>
        <taxon>Bacillales</taxon>
        <taxon>Paenibacillaceae</taxon>
        <taxon>Paenibacillus</taxon>
    </lineage>
</organism>
<sequence>MKAAILEQPGVLKVKEIEIPTIKSDEVLLKVQVASICNATDNHIYHGDFDGYHDFYPQILGHEVAGEVVELGSDVKDIRLGEIIALYTPRGAFTEFTVVRPTDDLWVRVPESIPVRIRSLVEMFHGAYVSAVHPAQIKPHETVLIVGQGPLGLTATATAKLTAHKVLTVDVHDFRVRKSLEIGADVSYNRSVMTTEDIVAAVLKETDGKGADVVVMCISEDRSTERDAFDMAVKALKRKGRITGLFVDAKGIENNHRLNPRLLLRKEATFAHTLNEVYESQADELKAFQFAVDKVAEGKINFDAFVTHEIGFSELEYGLDLCVNHMNEAIKVVLYPNR</sequence>
<keyword evidence="7" id="KW-1185">Reference proteome</keyword>
<keyword evidence="3" id="KW-0560">Oxidoreductase</keyword>
<dbReference type="KEGG" id="proo:MJB10_17225"/>
<keyword evidence="2 4" id="KW-0862">Zinc</keyword>
<evidence type="ECO:0000256" key="2">
    <source>
        <dbReference type="ARBA" id="ARBA00022833"/>
    </source>
</evidence>
<dbReference type="PANTHER" id="PTHR43401:SF2">
    <property type="entry name" value="L-THREONINE 3-DEHYDROGENASE"/>
    <property type="match status" value="1"/>
</dbReference>
<feature type="domain" description="Enoyl reductase (ER)" evidence="5">
    <location>
        <begin position="10"/>
        <end position="302"/>
    </location>
</feature>
<accession>A0AA96LN94</accession>
<reference evidence="6" key="1">
    <citation type="submission" date="2022-02" db="EMBL/GenBank/DDBJ databases">
        <title>Paenibacillus sp. MBLB1832 Whole Genome Shotgun Sequencing.</title>
        <authorList>
            <person name="Hwang C.Y."/>
            <person name="Cho E.-S."/>
            <person name="Seo M.-J."/>
        </authorList>
    </citation>
    <scope>NUCLEOTIDE SEQUENCE</scope>
    <source>
        <strain evidence="6">MBLB1832</strain>
    </source>
</reference>
<dbReference type="SUPFAM" id="SSF50129">
    <property type="entry name" value="GroES-like"/>
    <property type="match status" value="1"/>
</dbReference>
<dbReference type="PROSITE" id="PS00059">
    <property type="entry name" value="ADH_ZINC"/>
    <property type="match status" value="1"/>
</dbReference>
<dbReference type="InterPro" id="IPR036291">
    <property type="entry name" value="NAD(P)-bd_dom_sf"/>
</dbReference>
<dbReference type="AlphaFoldDB" id="A0AA96LN94"/>
<dbReference type="Proteomes" id="UP001304650">
    <property type="component" value="Chromosome"/>
</dbReference>
<dbReference type="SUPFAM" id="SSF51735">
    <property type="entry name" value="NAD(P)-binding Rossmann-fold domains"/>
    <property type="match status" value="1"/>
</dbReference>
<dbReference type="PANTHER" id="PTHR43401">
    <property type="entry name" value="L-THREONINE 3-DEHYDROGENASE"/>
    <property type="match status" value="1"/>
</dbReference>
<dbReference type="EMBL" id="CP130319">
    <property type="protein sequence ID" value="WNR42853.1"/>
    <property type="molecule type" value="Genomic_DNA"/>
</dbReference>
<protein>
    <submittedName>
        <fullName evidence="6">Zinc-binding dehydrogenase</fullName>
    </submittedName>
</protein>
<name>A0AA96LN94_9BACL</name>
<dbReference type="RefSeq" id="WP_314796644.1">
    <property type="nucleotide sequence ID" value="NZ_CP130319.1"/>
</dbReference>
<comment type="cofactor">
    <cofactor evidence="4">
        <name>Zn(2+)</name>
        <dbReference type="ChEBI" id="CHEBI:29105"/>
    </cofactor>
</comment>
<evidence type="ECO:0000313" key="7">
    <source>
        <dbReference type="Proteomes" id="UP001304650"/>
    </source>
</evidence>
<dbReference type="GO" id="GO:0016491">
    <property type="term" value="F:oxidoreductase activity"/>
    <property type="evidence" value="ECO:0007669"/>
    <property type="project" value="UniProtKB-KW"/>
</dbReference>
<proteinExistence type="inferred from homology"/>
<dbReference type="InterPro" id="IPR013149">
    <property type="entry name" value="ADH-like_C"/>
</dbReference>
<evidence type="ECO:0000259" key="5">
    <source>
        <dbReference type="SMART" id="SM00829"/>
    </source>
</evidence>
<dbReference type="InterPro" id="IPR050129">
    <property type="entry name" value="Zn_alcohol_dh"/>
</dbReference>
<evidence type="ECO:0000256" key="1">
    <source>
        <dbReference type="ARBA" id="ARBA00022723"/>
    </source>
</evidence>
<evidence type="ECO:0000256" key="4">
    <source>
        <dbReference type="RuleBase" id="RU361277"/>
    </source>
</evidence>